<evidence type="ECO:0000256" key="2">
    <source>
        <dbReference type="SAM" id="MobiDB-lite"/>
    </source>
</evidence>
<feature type="coiled-coil region" evidence="1">
    <location>
        <begin position="988"/>
        <end position="1022"/>
    </location>
</feature>
<feature type="region of interest" description="Disordered" evidence="2">
    <location>
        <begin position="746"/>
        <end position="804"/>
    </location>
</feature>
<feature type="compositionally biased region" description="Low complexity" evidence="2">
    <location>
        <begin position="596"/>
        <end position="607"/>
    </location>
</feature>
<feature type="region of interest" description="Disordered" evidence="2">
    <location>
        <begin position="635"/>
        <end position="658"/>
    </location>
</feature>
<dbReference type="Proteomes" id="UP000232875">
    <property type="component" value="Unassembled WGS sequence"/>
</dbReference>
<evidence type="ECO:0000256" key="1">
    <source>
        <dbReference type="SAM" id="Coils"/>
    </source>
</evidence>
<feature type="compositionally biased region" description="Polar residues" evidence="2">
    <location>
        <begin position="781"/>
        <end position="804"/>
    </location>
</feature>
<feature type="domain" description="DH" evidence="3">
    <location>
        <begin position="74"/>
        <end position="251"/>
    </location>
</feature>
<dbReference type="SMART" id="SM00325">
    <property type="entry name" value="RhoGEF"/>
    <property type="match status" value="1"/>
</dbReference>
<proteinExistence type="predicted"/>
<keyword evidence="1" id="KW-0175">Coiled coil</keyword>
<dbReference type="GO" id="GO:0005737">
    <property type="term" value="C:cytoplasm"/>
    <property type="evidence" value="ECO:0007669"/>
    <property type="project" value="TreeGrafter"/>
</dbReference>
<name>A0A2N1JCM7_9BASI</name>
<evidence type="ECO:0000313" key="5">
    <source>
        <dbReference type="Proteomes" id="UP000232875"/>
    </source>
</evidence>
<dbReference type="PANTHER" id="PTHR12673">
    <property type="entry name" value="FACIOGENITAL DYSPLASIA PROTEIN"/>
    <property type="match status" value="1"/>
</dbReference>
<keyword evidence="5" id="KW-1185">Reference proteome</keyword>
<dbReference type="InterPro" id="IPR051092">
    <property type="entry name" value="FYVE_RhoGEF_PH"/>
</dbReference>
<dbReference type="InterPro" id="IPR035899">
    <property type="entry name" value="DBL_dom_sf"/>
</dbReference>
<dbReference type="OrthoDB" id="245697at2759"/>
<dbReference type="GO" id="GO:0005085">
    <property type="term" value="F:guanyl-nucleotide exchange factor activity"/>
    <property type="evidence" value="ECO:0007669"/>
    <property type="project" value="InterPro"/>
</dbReference>
<evidence type="ECO:0000259" key="3">
    <source>
        <dbReference type="PROSITE" id="PS50010"/>
    </source>
</evidence>
<feature type="region of interest" description="Disordered" evidence="2">
    <location>
        <begin position="596"/>
        <end position="620"/>
    </location>
</feature>
<reference evidence="4 5" key="1">
    <citation type="submission" date="2017-10" db="EMBL/GenBank/DDBJ databases">
        <title>A novel species of cold-tolerant Malassezia isolated from bats.</title>
        <authorList>
            <person name="Lorch J.M."/>
            <person name="Palmer J.M."/>
            <person name="Vanderwolf K.J."/>
            <person name="Schmidt K.Z."/>
            <person name="Verant M.L."/>
            <person name="Weller T.J."/>
            <person name="Blehert D.S."/>
        </authorList>
    </citation>
    <scope>NUCLEOTIDE SEQUENCE [LARGE SCALE GENOMIC DNA]</scope>
    <source>
        <strain evidence="4 5">NWHC:44797-103</strain>
    </source>
</reference>
<organism evidence="4 5">
    <name type="scientific">Malassezia vespertilionis</name>
    <dbReference type="NCBI Taxonomy" id="2020962"/>
    <lineage>
        <taxon>Eukaryota</taxon>
        <taxon>Fungi</taxon>
        <taxon>Dikarya</taxon>
        <taxon>Basidiomycota</taxon>
        <taxon>Ustilaginomycotina</taxon>
        <taxon>Malasseziomycetes</taxon>
        <taxon>Malasseziales</taxon>
        <taxon>Malasseziaceae</taxon>
        <taxon>Malassezia</taxon>
    </lineage>
</organism>
<feature type="compositionally biased region" description="Basic and acidic residues" evidence="2">
    <location>
        <begin position="712"/>
        <end position="733"/>
    </location>
</feature>
<dbReference type="Gene3D" id="1.20.900.10">
    <property type="entry name" value="Dbl homology (DH) domain"/>
    <property type="match status" value="1"/>
</dbReference>
<feature type="region of interest" description="Disordered" evidence="2">
    <location>
        <begin position="832"/>
        <end position="854"/>
    </location>
</feature>
<dbReference type="STRING" id="2020962.A0A2N1JCM7"/>
<dbReference type="PANTHER" id="PTHR12673:SF270">
    <property type="entry name" value="FYVE-TYPE DOMAIN-CONTAINING PROTEIN"/>
    <property type="match status" value="1"/>
</dbReference>
<feature type="region of interest" description="Disordered" evidence="2">
    <location>
        <begin position="697"/>
        <end position="733"/>
    </location>
</feature>
<accession>A0A2N1JCM7</accession>
<dbReference type="EMBL" id="KZ454989">
    <property type="protein sequence ID" value="PKI84308.1"/>
    <property type="molecule type" value="Genomic_DNA"/>
</dbReference>
<sequence>MVSHQCDIVLADVGQAQVLQLERFLQLLGPQVYSHRAHKENKAGSWASSMALSSPVAGENLTVFPHPEQKITRALELVLEELVVTERTYVKRIEALFNRYAVPLRQLAQDKDTEIIPVMEAERMFGNLGEIVAANKMLLCELEILYEQGAAYMAASIGEVMAQNMRRFACYDEYLSDFEQAKEIYNQMLKSKAFRGFIQRTQHSTNNLGNAGLRELMMEPLQRIPRYRLLMGNIMKNIPPSCVQYQRLHEASGLASHIASREVNSTTRRAAVLWSCQRNIERFPLELVNARRELLGCIDVEEPSESSGGVLNAIGSAFTRGKHSKGHMYSLLVFDDVLVVLQRFTTVPTHHVLRVQDIEKLADMMRASQVSSPNPNAKKHDLGFAGMVDLCELKAEGLDEKRIRCIFSAPLRGTSNRSETRVFTDSMSTLHGASRTAMFLECLWKAQAVHRARARALQVRAGVVPGNGQRAASMMLYTLYTPSQFQRFPYKGDFIVQIGSADTARQFQMDYNIDRCISVEMTGKENVGTVWISAKPGSDDTTYDLPLHYIPVLCAHMVENPYQPLALPAEAKRKATVAEDPVRRFKSIRVASRGSVRSLSRSSTRNSPGAQRARSLMSDRVRASIQSSLEAVIESNAEEEETQGMKRTNPLGEIGNTMPKRRTLSSLANGTENIPPGPALLPAEDDLVKEYARMDTHYDTPSKLAPTPVQEPAKEETRASPKPPRESVLRMPAEDTHRLKNPFDAQDAQTSADEAAEVENSLPPLPDSPMMDVDEEKLASRVSSATSARPSTHSRNASATSVMSKQVTEEEMQVMLKPILSQVQEIQASQAVSEEAPQIPMPQTAKIEGEPSFGDLEQDMDLTVLRLLKEEQAKNELVPPVPPLPAVSLPFPSEEKEQHKRPTQASSRVLDESRAMKQSIICLGEAVAGLRKHRPSSIAAQSDWALFKDALKDVNMCWTDMERAYEDKQMELAAVRLQGPPPKTDICAEEMARTVDQLHAQLAALEQRAALLAASEEDARLENTELYMVCNEELSKLYEHSFKPEHEETDFLRRSLVAAKTEVHNLRIENRALRYDALP</sequence>
<dbReference type="SUPFAM" id="SSF48065">
    <property type="entry name" value="DBL homology domain (DH-domain)"/>
    <property type="match status" value="1"/>
</dbReference>
<gene>
    <name evidence="4" type="ORF">MVES_001539</name>
</gene>
<dbReference type="CDD" id="cd00160">
    <property type="entry name" value="RhoGEF"/>
    <property type="match status" value="1"/>
</dbReference>
<dbReference type="PROSITE" id="PS50010">
    <property type="entry name" value="DH_2"/>
    <property type="match status" value="1"/>
</dbReference>
<dbReference type="Pfam" id="PF00621">
    <property type="entry name" value="RhoGEF"/>
    <property type="match status" value="1"/>
</dbReference>
<feature type="region of interest" description="Disordered" evidence="2">
    <location>
        <begin position="876"/>
        <end position="910"/>
    </location>
</feature>
<dbReference type="AlphaFoldDB" id="A0A2N1JCM7"/>
<evidence type="ECO:0000313" key="4">
    <source>
        <dbReference type="EMBL" id="PKI84308.1"/>
    </source>
</evidence>
<protein>
    <recommendedName>
        <fullName evidence="3">DH domain-containing protein</fullName>
    </recommendedName>
</protein>
<dbReference type="InterPro" id="IPR000219">
    <property type="entry name" value="DH_dom"/>
</dbReference>